<name>A0A6N4UQD5_9MYCO</name>
<dbReference type="Pfam" id="PF00144">
    <property type="entry name" value="Beta-lactamase"/>
    <property type="match status" value="1"/>
</dbReference>
<dbReference type="InterPro" id="IPR001466">
    <property type="entry name" value="Beta-lactam-related"/>
</dbReference>
<keyword evidence="3" id="KW-1185">Reference proteome</keyword>
<dbReference type="InterPro" id="IPR012338">
    <property type="entry name" value="Beta-lactam/transpept-like"/>
</dbReference>
<dbReference type="EMBL" id="AP022565">
    <property type="protein sequence ID" value="BBX25864.1"/>
    <property type="molecule type" value="Genomic_DNA"/>
</dbReference>
<feature type="domain" description="Beta-lactamase-related" evidence="1">
    <location>
        <begin position="50"/>
        <end position="386"/>
    </location>
</feature>
<dbReference type="Gene3D" id="3.40.710.10">
    <property type="entry name" value="DD-peptidase/beta-lactamase superfamily"/>
    <property type="match status" value="1"/>
</dbReference>
<reference evidence="2 3" key="1">
    <citation type="journal article" date="2019" name="Emerg. Microbes Infect.">
        <title>Comprehensive subspecies identification of 175 nontuberculous mycobacteria species based on 7547 genomic profiles.</title>
        <authorList>
            <person name="Matsumoto Y."/>
            <person name="Kinjo T."/>
            <person name="Motooka D."/>
            <person name="Nabeya D."/>
            <person name="Jung N."/>
            <person name="Uechi K."/>
            <person name="Horii T."/>
            <person name="Iida T."/>
            <person name="Fujita J."/>
            <person name="Nakamura S."/>
        </authorList>
    </citation>
    <scope>NUCLEOTIDE SEQUENCE [LARGE SCALE GENOMIC DNA]</scope>
    <source>
        <strain evidence="2 3">JCM 12272</strain>
    </source>
</reference>
<gene>
    <name evidence="2" type="ORF">MALV_09890</name>
</gene>
<evidence type="ECO:0000259" key="1">
    <source>
        <dbReference type="Pfam" id="PF00144"/>
    </source>
</evidence>
<dbReference type="SUPFAM" id="SSF56601">
    <property type="entry name" value="beta-lactamase/transpeptidase-like"/>
    <property type="match status" value="1"/>
</dbReference>
<evidence type="ECO:0000313" key="2">
    <source>
        <dbReference type="EMBL" id="BBX25864.1"/>
    </source>
</evidence>
<dbReference type="PANTHER" id="PTHR43319">
    <property type="entry name" value="BETA-LACTAMASE-RELATED"/>
    <property type="match status" value="1"/>
</dbReference>
<evidence type="ECO:0000313" key="3">
    <source>
        <dbReference type="Proteomes" id="UP000466906"/>
    </source>
</evidence>
<protein>
    <submittedName>
        <fullName evidence="2">Esterase</fullName>
    </submittedName>
</protein>
<sequence length="433" mass="46207">MEFAGGTGKFNCVTDHIRGRDEALPHGVQGAADRNFSCTVRAFSKLFPGRKYGGGALVILQDGQPVVDVWTGYSDRDGTQYWTADTGAMVFSATKGMASTVIHRLVDRGLIEYDSPVSEYWPEFGANGKSAITVRQVMAHEAGLSQLNGVSKADLLDHQVMENRVAAAPVNPLLFGKPAYHALTYGWLMSGLARAVTGHGMRELFRIELAEPLGTDGLHLGRPPAGAPTRAAQILVPQRRWPNQVFDFMAPRLAALNSSRAFGSMYFPGVMSLVQGDTPFLDSEAPAVNGVATARGLARMYGAIANHGRFGGVEYMSERTIAGLTGPSGIRPDRNLGVPLGFHLGYHSVPFGVMPGFGHVGLGGSVGWADPASGLAIGFVHNRLLTPMLLDMATFVGLNALIRKDVARARQRGFEAVPNLGAPPYEVPKPAAV</sequence>
<proteinExistence type="predicted"/>
<accession>A0A6N4UQD5</accession>
<organism evidence="2 3">
    <name type="scientific">Mycolicibacterium alvei</name>
    <dbReference type="NCBI Taxonomy" id="67081"/>
    <lineage>
        <taxon>Bacteria</taxon>
        <taxon>Bacillati</taxon>
        <taxon>Actinomycetota</taxon>
        <taxon>Actinomycetes</taxon>
        <taxon>Mycobacteriales</taxon>
        <taxon>Mycobacteriaceae</taxon>
        <taxon>Mycolicibacterium</taxon>
    </lineage>
</organism>
<dbReference type="KEGG" id="malv:MALV_09890"/>
<dbReference type="InterPro" id="IPR052907">
    <property type="entry name" value="Beta-lactamase/esterase"/>
</dbReference>
<dbReference type="Proteomes" id="UP000466906">
    <property type="component" value="Chromosome"/>
</dbReference>
<dbReference type="PANTHER" id="PTHR43319:SF3">
    <property type="entry name" value="BETA-LACTAMASE-RELATED DOMAIN-CONTAINING PROTEIN"/>
    <property type="match status" value="1"/>
</dbReference>
<dbReference type="AlphaFoldDB" id="A0A6N4UQD5"/>